<dbReference type="Proteomes" id="UP000559010">
    <property type="component" value="Unassembled WGS sequence"/>
</dbReference>
<proteinExistence type="predicted"/>
<accession>A0A848J2R0</accession>
<dbReference type="InterPro" id="IPR007709">
    <property type="entry name" value="N-FG_amidohydro"/>
</dbReference>
<dbReference type="GO" id="GO:0016787">
    <property type="term" value="F:hydrolase activity"/>
    <property type="evidence" value="ECO:0007669"/>
    <property type="project" value="UniProtKB-KW"/>
</dbReference>
<dbReference type="SUPFAM" id="SSF53187">
    <property type="entry name" value="Zn-dependent exopeptidases"/>
    <property type="match status" value="1"/>
</dbReference>
<dbReference type="AlphaFoldDB" id="A0A848J2R0"/>
<evidence type="ECO:0000313" key="2">
    <source>
        <dbReference type="Proteomes" id="UP000559010"/>
    </source>
</evidence>
<organism evidence="1 2">
    <name type="scientific">Marinigracilibium pacificum</name>
    <dbReference type="NCBI Taxonomy" id="2729599"/>
    <lineage>
        <taxon>Bacteria</taxon>
        <taxon>Pseudomonadati</taxon>
        <taxon>Bacteroidota</taxon>
        <taxon>Cytophagia</taxon>
        <taxon>Cytophagales</taxon>
        <taxon>Flammeovirgaceae</taxon>
        <taxon>Marinigracilibium</taxon>
    </lineage>
</organism>
<comment type="caution">
    <text evidence="1">The sequence shown here is derived from an EMBL/GenBank/DDBJ whole genome shotgun (WGS) entry which is preliminary data.</text>
</comment>
<evidence type="ECO:0000313" key="1">
    <source>
        <dbReference type="EMBL" id="NMM47462.1"/>
    </source>
</evidence>
<dbReference type="EMBL" id="JABBNU010000002">
    <property type="protein sequence ID" value="NMM47462.1"/>
    <property type="molecule type" value="Genomic_DNA"/>
</dbReference>
<protein>
    <submittedName>
        <fullName evidence="1">N-formylglutamate amidohydrolase</fullName>
    </submittedName>
</protein>
<sequence length="243" mass="28184">MSGIKVILTCEHGGYEIPEPFKNKLEIPTEILSGHRGWDPGAYMIASEIEKATQYPMIFSIYSRLLVDLNRSVGNPELFSEYSHEFSKQVKQEILSDYYFPYRRRVEEYMSRLIDDNSIIIHLGIHTFNTILNNEVRDFDIGLLYDETRILENKACYFLRKSILKYDDSLKIKYNAPYKGTDDGLTTYFRSHFPPENYLGIEIEINNRHFYNGEITSLSSSIIAALKGIEDLNLDSNAITKYS</sequence>
<keyword evidence="1" id="KW-0378">Hydrolase</keyword>
<dbReference type="Gene3D" id="3.40.630.40">
    <property type="entry name" value="Zn-dependent exopeptidases"/>
    <property type="match status" value="1"/>
</dbReference>
<reference evidence="1 2" key="1">
    <citation type="submission" date="2020-04" db="EMBL/GenBank/DDBJ databases">
        <title>Flammeovirgaceae bacterium KN852 isolated from deep sea.</title>
        <authorList>
            <person name="Zhang D.-C."/>
        </authorList>
    </citation>
    <scope>NUCLEOTIDE SEQUENCE [LARGE SCALE GENOMIC DNA]</scope>
    <source>
        <strain evidence="1 2">KN852</strain>
    </source>
</reference>
<gene>
    <name evidence="1" type="ORF">HH304_03560</name>
</gene>
<name>A0A848J2R0_9BACT</name>
<dbReference type="Pfam" id="PF05013">
    <property type="entry name" value="FGase"/>
    <property type="match status" value="1"/>
</dbReference>
<dbReference type="RefSeq" id="WP_169678084.1">
    <property type="nucleotide sequence ID" value="NZ_JABBNU010000002.1"/>
</dbReference>
<keyword evidence="2" id="KW-1185">Reference proteome</keyword>